<feature type="region of interest" description="Disordered" evidence="1">
    <location>
        <begin position="100"/>
        <end position="206"/>
    </location>
</feature>
<dbReference type="Proteomes" id="UP000241546">
    <property type="component" value="Unassembled WGS sequence"/>
</dbReference>
<dbReference type="RefSeq" id="XP_024747753.1">
    <property type="nucleotide sequence ID" value="XM_024891166.1"/>
</dbReference>
<name>A0A2T4B520_9HYPO</name>
<feature type="compositionally biased region" description="Basic and acidic residues" evidence="1">
    <location>
        <begin position="134"/>
        <end position="143"/>
    </location>
</feature>
<feature type="region of interest" description="Disordered" evidence="1">
    <location>
        <begin position="1"/>
        <end position="44"/>
    </location>
</feature>
<feature type="region of interest" description="Disordered" evidence="1">
    <location>
        <begin position="521"/>
        <end position="554"/>
    </location>
</feature>
<dbReference type="AlphaFoldDB" id="A0A2T4B520"/>
<sequence>MAHHRHGRSPVRKSTACYQTPCRHSAARPSVSHEQRTPSRTDFIPSWLQHVPTSYYDSPGRVPREASPADAPETSWHPNGIPNIRIQSTYAAGRYPSSDLFIQDSPSPAPSAVPTDRHHHHHETDLHSNYSRASVDRKGEYRSRTTILTPPPASVVKDDVFEKRPRRKTRQDRYDTVKSKDAVPIQKQTKRPSARVSKTGRLRSSREVMTNFKSSAIANPNERITLTSTFTPGLFVNGRSSAPLADLVFNEIPLPDEDGEPIERKRSSDSRPKKRKEERARREDIEYLTSALKRLKEDYPAPEYLESRSISMISGGDSESIQRSSTADVIVVETTAKKASPMPCHGGLGGGSATEKTGDGNRLRSLHDDYELRKHSVCSRTAVNETSFSNLNIPKIPIPSDGNSRPKDQKKSPEEQPELEPIVSRGEPESCSSQAVQRPDYQDKGVMIRKPIPGRDIPSIESDIYGYPAYLPGFSANWDFGAEVIDATYSRSDPSPAWFFGRPSSQYPLLAVDSYSNQTSALVDNPGSSTSSNIQSRNTSHPGVPPQPTGPRQVSTITQETCRDLAHTCINTLQDDEVVPGESLTEYIERMEHEILGSDETSSLFIDDGLLPAQSMHHNQVPEVPHTVDVRYPDGSFCRMERERSLSPRGLTQRRVHETLGWPSQQYQALPRPESLDGLDDGTETELASFWRPNHMMWC</sequence>
<protein>
    <submittedName>
        <fullName evidence="2">Uncharacterized protein</fullName>
    </submittedName>
</protein>
<feature type="compositionally biased region" description="Basic and acidic residues" evidence="1">
    <location>
        <begin position="404"/>
        <end position="414"/>
    </location>
</feature>
<feature type="region of interest" description="Disordered" evidence="1">
    <location>
        <begin position="662"/>
        <end position="681"/>
    </location>
</feature>
<feature type="compositionally biased region" description="Polar residues" evidence="1">
    <location>
        <begin position="521"/>
        <end position="541"/>
    </location>
</feature>
<feature type="compositionally biased region" description="Basic residues" evidence="1">
    <location>
        <begin position="1"/>
        <end position="11"/>
    </location>
</feature>
<gene>
    <name evidence="2" type="ORF">BBK36DRAFT_1124415</name>
</gene>
<proteinExistence type="predicted"/>
<evidence type="ECO:0000313" key="3">
    <source>
        <dbReference type="Proteomes" id="UP000241546"/>
    </source>
</evidence>
<feature type="region of interest" description="Disordered" evidence="1">
    <location>
        <begin position="391"/>
        <end position="443"/>
    </location>
</feature>
<feature type="compositionally biased region" description="Basic and acidic residues" evidence="1">
    <location>
        <begin position="171"/>
        <end position="181"/>
    </location>
</feature>
<organism evidence="2 3">
    <name type="scientific">Trichoderma citrinoviride</name>
    <dbReference type="NCBI Taxonomy" id="58853"/>
    <lineage>
        <taxon>Eukaryota</taxon>
        <taxon>Fungi</taxon>
        <taxon>Dikarya</taxon>
        <taxon>Ascomycota</taxon>
        <taxon>Pezizomycotina</taxon>
        <taxon>Sordariomycetes</taxon>
        <taxon>Hypocreomycetidae</taxon>
        <taxon>Hypocreales</taxon>
        <taxon>Hypocreaceae</taxon>
        <taxon>Trichoderma</taxon>
    </lineage>
</organism>
<dbReference type="OrthoDB" id="2537141at2759"/>
<keyword evidence="3" id="KW-1185">Reference proteome</keyword>
<dbReference type="EMBL" id="KZ680217">
    <property type="protein sequence ID" value="PTB64433.1"/>
    <property type="molecule type" value="Genomic_DNA"/>
</dbReference>
<feature type="compositionally biased region" description="Basic residues" evidence="1">
    <location>
        <begin position="188"/>
        <end position="203"/>
    </location>
</feature>
<feature type="compositionally biased region" description="Basic and acidic residues" evidence="1">
    <location>
        <begin position="261"/>
        <end position="281"/>
    </location>
</feature>
<feature type="region of interest" description="Disordered" evidence="1">
    <location>
        <begin position="341"/>
        <end position="362"/>
    </location>
</feature>
<feature type="region of interest" description="Disordered" evidence="1">
    <location>
        <begin position="58"/>
        <end position="82"/>
    </location>
</feature>
<evidence type="ECO:0000256" key="1">
    <source>
        <dbReference type="SAM" id="MobiDB-lite"/>
    </source>
</evidence>
<reference evidence="3" key="1">
    <citation type="submission" date="2016-07" db="EMBL/GenBank/DDBJ databases">
        <title>Multiple horizontal gene transfer events from other fungi enriched the ability of initially mycotrophic Trichoderma (Ascomycota) to feed on dead plant biomass.</title>
        <authorList>
            <consortium name="DOE Joint Genome Institute"/>
            <person name="Atanasova L."/>
            <person name="Chenthamara K."/>
            <person name="Zhang J."/>
            <person name="Grujic M."/>
            <person name="Henrissat B."/>
            <person name="Kuo A."/>
            <person name="Aerts A."/>
            <person name="Salamov A."/>
            <person name="Lipzen A."/>
            <person name="Labutti K."/>
            <person name="Barry K."/>
            <person name="Miao Y."/>
            <person name="Rahimi M.J."/>
            <person name="Shen Q."/>
            <person name="Grigoriev I.V."/>
            <person name="Kubicek C.P."/>
            <person name="Druzhinina I.S."/>
        </authorList>
    </citation>
    <scope>NUCLEOTIDE SEQUENCE [LARGE SCALE GENOMIC DNA]</scope>
    <source>
        <strain evidence="3">TUCIM 6016</strain>
    </source>
</reference>
<evidence type="ECO:0000313" key="2">
    <source>
        <dbReference type="EMBL" id="PTB64433.1"/>
    </source>
</evidence>
<feature type="region of interest" description="Disordered" evidence="1">
    <location>
        <begin position="252"/>
        <end position="281"/>
    </location>
</feature>
<dbReference type="GeneID" id="36599284"/>
<accession>A0A2T4B520</accession>